<dbReference type="EMBL" id="NGKA01000010">
    <property type="protein sequence ID" value="RSU11567.1"/>
    <property type="molecule type" value="Genomic_DNA"/>
</dbReference>
<comment type="caution">
    <text evidence="1">The sequence shown here is derived from an EMBL/GenBank/DDBJ whole genome shotgun (WGS) entry which is preliminary data.</text>
</comment>
<accession>A0A430AU31</accession>
<proteinExistence type="predicted"/>
<dbReference type="RefSeq" id="WP_126809191.1">
    <property type="nucleotide sequence ID" value="NZ_NGKA01000010.1"/>
</dbReference>
<keyword evidence="2" id="KW-1185">Reference proteome</keyword>
<dbReference type="Proteomes" id="UP000287605">
    <property type="component" value="Unassembled WGS sequence"/>
</dbReference>
<name>A0A430AU31_9ENTE</name>
<reference evidence="1 2" key="1">
    <citation type="submission" date="2017-05" db="EMBL/GenBank/DDBJ databases">
        <title>Vagococcus spp. assemblies.</title>
        <authorList>
            <person name="Gulvik C.A."/>
        </authorList>
    </citation>
    <scope>NUCLEOTIDE SEQUENCE [LARGE SCALE GENOMIC DNA]</scope>
    <source>
        <strain evidence="1 2">CCUG 51432</strain>
    </source>
</reference>
<evidence type="ECO:0000313" key="2">
    <source>
        <dbReference type="Proteomes" id="UP000287605"/>
    </source>
</evidence>
<dbReference type="AlphaFoldDB" id="A0A430AU31"/>
<organism evidence="1 2">
    <name type="scientific">Vagococcus elongatus</name>
    <dbReference type="NCBI Taxonomy" id="180344"/>
    <lineage>
        <taxon>Bacteria</taxon>
        <taxon>Bacillati</taxon>
        <taxon>Bacillota</taxon>
        <taxon>Bacilli</taxon>
        <taxon>Lactobacillales</taxon>
        <taxon>Enterococcaceae</taxon>
        <taxon>Vagococcus</taxon>
    </lineage>
</organism>
<sequence length="134" mass="15786">MNEILLPIKRDYFPIKLQFEDGSTATEEFRFSYSDENIKRFYNGISEVTERIDKISEKEAADVLGEISKADEWLKEGYDFILGQGSYEIIKKHQPSILNRKALYLTLVEFITKAINDFKEEQDRKEAEMFEIDK</sequence>
<gene>
    <name evidence="1" type="ORF">CBF29_07755</name>
</gene>
<evidence type="ECO:0000313" key="1">
    <source>
        <dbReference type="EMBL" id="RSU11567.1"/>
    </source>
</evidence>
<protein>
    <submittedName>
        <fullName evidence="1">Uncharacterized protein</fullName>
    </submittedName>
</protein>